<evidence type="ECO:0000256" key="13">
    <source>
        <dbReference type="ARBA" id="ARBA00022840"/>
    </source>
</evidence>
<keyword evidence="17 24" id="KW-0472">Membrane</keyword>
<reference evidence="26 32" key="2">
    <citation type="submission" date="2018-12" db="EMBL/GenBank/DDBJ databases">
        <title>Genomic insights into the evolutionary origins and pathogenicity of five Vibrio parahaemolyticus strains isolated from the shrimp with acute hepatopancreatic necrosis disease (AHPND).</title>
        <authorList>
            <person name="Yang Q."/>
            <person name="Dong X."/>
            <person name="Xie G."/>
            <person name="Fu S."/>
            <person name="Zou P."/>
            <person name="Sun J."/>
            <person name="Wang Y."/>
            <person name="Huang J."/>
        </authorList>
    </citation>
    <scope>NUCLEOTIDE SEQUENCE [LARGE SCALE GENOMIC DNA]</scope>
    <source>
        <strain evidence="26 32">20160303005-1</strain>
    </source>
</reference>
<comment type="catalytic activity">
    <reaction evidence="24">
        <text>a 1,2-diacyl-sn-glycerol + ATP = a 1,2-diacyl-sn-glycero-3-phosphate + ADP + H(+)</text>
        <dbReference type="Rhea" id="RHEA:10272"/>
        <dbReference type="ChEBI" id="CHEBI:15378"/>
        <dbReference type="ChEBI" id="CHEBI:17815"/>
        <dbReference type="ChEBI" id="CHEBI:30616"/>
        <dbReference type="ChEBI" id="CHEBI:58608"/>
        <dbReference type="ChEBI" id="CHEBI:456216"/>
        <dbReference type="EC" id="2.7.1.107"/>
    </reaction>
</comment>
<dbReference type="CDD" id="cd14264">
    <property type="entry name" value="DAGK_IM"/>
    <property type="match status" value="1"/>
</dbReference>
<dbReference type="Proteomes" id="UP001156560">
    <property type="component" value="Chromosome 1"/>
</dbReference>
<evidence type="ECO:0000256" key="17">
    <source>
        <dbReference type="ARBA" id="ARBA00023136"/>
    </source>
</evidence>
<feature type="binding site" evidence="22">
    <location>
        <position position="29"/>
    </location>
    <ligand>
        <name>ATP</name>
        <dbReference type="ChEBI" id="CHEBI:30616"/>
    </ligand>
</feature>
<dbReference type="EMBL" id="LHQV01000010">
    <property type="protein sequence ID" value="OQK01624.1"/>
    <property type="molecule type" value="Genomic_DNA"/>
</dbReference>
<evidence type="ECO:0000256" key="3">
    <source>
        <dbReference type="ARBA" id="ARBA00012133"/>
    </source>
</evidence>
<dbReference type="EMBL" id="CP114194">
    <property type="protein sequence ID" value="WAT90434.1"/>
    <property type="molecule type" value="Genomic_DNA"/>
</dbReference>
<evidence type="ECO:0000256" key="8">
    <source>
        <dbReference type="ARBA" id="ARBA00022679"/>
    </source>
</evidence>
<evidence type="ECO:0000256" key="21">
    <source>
        <dbReference type="PIRSR" id="PIRSR600829-2"/>
    </source>
</evidence>
<dbReference type="InterPro" id="IPR036945">
    <property type="entry name" value="DAGK_sf"/>
</dbReference>
<feature type="transmembrane region" description="Helical" evidence="24">
    <location>
        <begin position="112"/>
        <end position="130"/>
    </location>
</feature>
<keyword evidence="6" id="KW-0444">Lipid biosynthesis</keyword>
<keyword evidence="12 24" id="KW-0418">Kinase</keyword>
<feature type="binding site" evidence="21">
    <location>
        <position position="111"/>
    </location>
    <ligand>
        <name>substrate</name>
    </ligand>
</feature>
<comment type="similarity">
    <text evidence="2 24">Belongs to the bacterial diacylglycerol kinase family.</text>
</comment>
<evidence type="ECO:0000256" key="7">
    <source>
        <dbReference type="ARBA" id="ARBA00022519"/>
    </source>
</evidence>
<feature type="binding site" evidence="23">
    <location>
        <position position="89"/>
    </location>
    <ligand>
        <name>a divalent metal cation</name>
        <dbReference type="ChEBI" id="CHEBI:60240"/>
    </ligand>
</feature>
<protein>
    <recommendedName>
        <fullName evidence="4 24">Diacylglycerol kinase</fullName>
        <ecNumber evidence="3 24">2.7.1.107</ecNumber>
    </recommendedName>
</protein>
<evidence type="ECO:0000313" key="28">
    <source>
        <dbReference type="EMBL" id="UYV26263.1"/>
    </source>
</evidence>
<dbReference type="OMA" id="ITNEWHE"/>
<keyword evidence="11 22" id="KW-0547">Nucleotide-binding</keyword>
<evidence type="ECO:0000256" key="5">
    <source>
        <dbReference type="ARBA" id="ARBA00022475"/>
    </source>
</evidence>
<organism evidence="27 31">
    <name type="scientific">Vibrio parahaemolyticus</name>
    <dbReference type="NCBI Taxonomy" id="670"/>
    <lineage>
        <taxon>Bacteria</taxon>
        <taxon>Pseudomonadati</taxon>
        <taxon>Pseudomonadota</taxon>
        <taxon>Gammaproteobacteria</taxon>
        <taxon>Vibrionales</taxon>
        <taxon>Vibrionaceae</taxon>
        <taxon>Vibrio</taxon>
    </lineage>
</organism>
<feature type="binding site" evidence="21">
    <location>
        <position position="82"/>
    </location>
    <ligand>
        <name>substrate</name>
    </ligand>
</feature>
<keyword evidence="19 24" id="KW-1208">Phospholipid metabolism</keyword>
<evidence type="ECO:0000256" key="19">
    <source>
        <dbReference type="ARBA" id="ARBA00023264"/>
    </source>
</evidence>
<evidence type="ECO:0000256" key="4">
    <source>
        <dbReference type="ARBA" id="ARBA00017575"/>
    </source>
</evidence>
<dbReference type="Proteomes" id="UP000191946">
    <property type="component" value="Unassembled WGS sequence"/>
</dbReference>
<evidence type="ECO:0000256" key="18">
    <source>
        <dbReference type="ARBA" id="ARBA00023209"/>
    </source>
</evidence>
<dbReference type="Proteomes" id="UP000464718">
    <property type="component" value="Chromosome i"/>
</dbReference>
<evidence type="ECO:0000313" key="30">
    <source>
        <dbReference type="Proteomes" id="UP000191946"/>
    </source>
</evidence>
<dbReference type="AlphaFoldDB" id="A0A072HTE9"/>
<keyword evidence="9 24" id="KW-0812">Transmembrane</keyword>
<dbReference type="OrthoDB" id="9796011at2"/>
<reference evidence="29" key="5">
    <citation type="submission" date="2022-12" db="EMBL/GenBank/DDBJ databases">
        <title>Vibrio parahaemolyticus become highly virulent by producing novel Tc toxins.</title>
        <authorList>
            <person name="Yang F."/>
            <person name="You Y."/>
            <person name="Lai Q."/>
            <person name="Xu L."/>
            <person name="Li F."/>
        </authorList>
    </citation>
    <scope>NUCLEOTIDE SEQUENCE</scope>
    <source>
        <strain evidence="29">Vp-HL-202005</strain>
    </source>
</reference>
<dbReference type="GO" id="GO:0005524">
    <property type="term" value="F:ATP binding"/>
    <property type="evidence" value="ECO:0007669"/>
    <property type="project" value="UniProtKB-KW"/>
</dbReference>
<dbReference type="EMBL" id="CP034298">
    <property type="protein sequence ID" value="QHH08038.1"/>
    <property type="molecule type" value="Genomic_DNA"/>
</dbReference>
<name>A0A072HTE9_VIBPH</name>
<comment type="cofactor">
    <cofactor evidence="23">
        <name>Mg(2+)</name>
        <dbReference type="ChEBI" id="CHEBI:18420"/>
    </cofactor>
    <text evidence="23">Mn(2+), Zn(2+), Cd(2+) and Co(2+) support activity to lesser extents.</text>
</comment>
<evidence type="ECO:0000256" key="24">
    <source>
        <dbReference type="RuleBase" id="RU363065"/>
    </source>
</evidence>
<keyword evidence="8 24" id="KW-0808">Transferase</keyword>
<dbReference type="EC" id="2.7.1.107" evidence="3 24"/>
<feature type="binding site" evidence="21">
    <location>
        <position position="68"/>
    </location>
    <ligand>
        <name>substrate</name>
    </ligand>
</feature>
<evidence type="ECO:0000313" key="27">
    <source>
        <dbReference type="EMBL" id="TXN14665.1"/>
    </source>
</evidence>
<keyword evidence="18" id="KW-0594">Phospholipid biosynthesis</keyword>
<feature type="binding site" evidence="22">
    <location>
        <position position="89"/>
    </location>
    <ligand>
        <name>ATP</name>
        <dbReference type="ChEBI" id="CHEBI:30616"/>
    </ligand>
</feature>
<evidence type="ECO:0000256" key="9">
    <source>
        <dbReference type="ARBA" id="ARBA00022692"/>
    </source>
</evidence>
<comment type="function">
    <text evidence="24">Catalyzes the ATP-dependent phosphorylation of sn-l,2-diacylglycerol (DAG) to phosphatidic acid. Involved in the recycling of diacylglycerol produced as a by-product during membrane-derived oligosaccharide (MDO) biosynthesis.</text>
</comment>
<sequence length="135" mass="14411">MSKTTPHQSQESGKPGNTGVKRIIKATGYSIQGLKAAFKHEAAVRQELALLSIAVILACVVDVGMIERILLIGVVVLVLIVELINSAIEAVVDRIGVERHELSGRAKDIGSAAVMVALAFAAFTWLYILASRYLG</sequence>
<keyword evidence="10 23" id="KW-0479">Metal-binding</keyword>
<reference evidence="28" key="4">
    <citation type="submission" date="2022-05" db="EMBL/GenBank/DDBJ databases">
        <title>Megaplasmid of Vibrio parahaemolyticus.</title>
        <authorList>
            <person name="Strauch E."/>
            <person name="Borowiak M."/>
        </authorList>
    </citation>
    <scope>NUCLEOTIDE SEQUENCE</scope>
    <source>
        <strain evidence="28">16-VB00198</strain>
    </source>
</reference>
<evidence type="ECO:0000256" key="16">
    <source>
        <dbReference type="ARBA" id="ARBA00023098"/>
    </source>
</evidence>
<proteinExistence type="inferred from homology"/>
<feature type="binding site" evidence="22">
    <location>
        <begin position="107"/>
        <end position="108"/>
    </location>
    <ligand>
        <name>ATP</name>
        <dbReference type="ChEBI" id="CHEBI:30616"/>
    </ligand>
</feature>
<dbReference type="GeneID" id="1187662"/>
<dbReference type="GO" id="GO:0046872">
    <property type="term" value="F:metal ion binding"/>
    <property type="evidence" value="ECO:0007669"/>
    <property type="project" value="UniProtKB-KW"/>
</dbReference>
<reference evidence="25 30" key="1">
    <citation type="submission" date="2015-08" db="EMBL/GenBank/DDBJ databases">
        <title>Draft Genome Sequences of Vibrio parahaemolyticus Strains.</title>
        <authorList>
            <person name="Gonzalez-Escalona N."/>
            <person name="DePaola A."/>
        </authorList>
    </citation>
    <scope>NUCLEOTIDE SEQUENCE [LARGE SCALE GENOMIC DNA]</scope>
    <source>
        <strain evidence="25 30">CFSAN001621</strain>
    </source>
</reference>
<feature type="binding site" evidence="22">
    <location>
        <begin position="98"/>
        <end position="100"/>
    </location>
    <ligand>
        <name>ATP</name>
        <dbReference type="ChEBI" id="CHEBI:30616"/>
    </ligand>
</feature>
<evidence type="ECO:0000256" key="11">
    <source>
        <dbReference type="ARBA" id="ARBA00022741"/>
    </source>
</evidence>
<reference evidence="27 31" key="3">
    <citation type="submission" date="2019-08" db="EMBL/GenBank/DDBJ databases">
        <title>Emerging of two pre-pandemic pathogenic O4:KUT lineages of Vibrio parahaemolyticus in coastal eastern China.</title>
        <authorList>
            <person name="Yu H."/>
        </authorList>
    </citation>
    <scope>NUCLEOTIDE SEQUENCE [LARGE SCALE GENOMIC DNA]</scope>
    <source>
        <strain evidence="27 31">HZ17-383</strain>
    </source>
</reference>
<dbReference type="EMBL" id="CP097355">
    <property type="protein sequence ID" value="UYV26263.1"/>
    <property type="molecule type" value="Genomic_DNA"/>
</dbReference>
<evidence type="ECO:0000256" key="14">
    <source>
        <dbReference type="ARBA" id="ARBA00022842"/>
    </source>
</evidence>
<evidence type="ECO:0000313" key="26">
    <source>
        <dbReference type="EMBL" id="QHH08038.1"/>
    </source>
</evidence>
<feature type="binding site" evidence="21">
    <location>
        <position position="22"/>
    </location>
    <ligand>
        <name>substrate</name>
    </ligand>
</feature>
<evidence type="ECO:0000313" key="25">
    <source>
        <dbReference type="EMBL" id="OQK01624.1"/>
    </source>
</evidence>
<dbReference type="PROSITE" id="PS01069">
    <property type="entry name" value="DAGK_PROKAR"/>
    <property type="match status" value="1"/>
</dbReference>
<keyword evidence="14 23" id="KW-0460">Magnesium</keyword>
<feature type="transmembrane region" description="Helical" evidence="24">
    <location>
        <begin position="72"/>
        <end position="92"/>
    </location>
</feature>
<evidence type="ECO:0000256" key="15">
    <source>
        <dbReference type="ARBA" id="ARBA00022989"/>
    </source>
</evidence>
<evidence type="ECO:0000256" key="12">
    <source>
        <dbReference type="ARBA" id="ARBA00022777"/>
    </source>
</evidence>
<dbReference type="Gene3D" id="1.10.287.3610">
    <property type="match status" value="1"/>
</dbReference>
<dbReference type="PANTHER" id="PTHR34299">
    <property type="entry name" value="DIACYLGLYCEROL KINASE"/>
    <property type="match status" value="1"/>
</dbReference>
<dbReference type="PANTHER" id="PTHR34299:SF1">
    <property type="entry name" value="DIACYLGLYCEROL KINASE"/>
    <property type="match status" value="1"/>
</dbReference>
<keyword evidence="5" id="KW-1003">Cell membrane</keyword>
<evidence type="ECO:0000256" key="10">
    <source>
        <dbReference type="ARBA" id="ARBA00022723"/>
    </source>
</evidence>
<dbReference type="RefSeq" id="WP_005459671.1">
    <property type="nucleotide sequence ID" value="NZ_CAJDZF010000007.1"/>
</dbReference>
<dbReference type="InterPro" id="IPR033718">
    <property type="entry name" value="DAGK_prok"/>
</dbReference>
<dbReference type="Proteomes" id="UP000321504">
    <property type="component" value="Unassembled WGS sequence"/>
</dbReference>
<dbReference type="EMBL" id="VRMQ01000005">
    <property type="protein sequence ID" value="TXN14665.1"/>
    <property type="molecule type" value="Genomic_DNA"/>
</dbReference>
<evidence type="ECO:0000313" key="29">
    <source>
        <dbReference type="EMBL" id="WAT90434.1"/>
    </source>
</evidence>
<dbReference type="GO" id="GO:0004143">
    <property type="term" value="F:ATP-dependent diacylglycerol kinase activity"/>
    <property type="evidence" value="ECO:0007669"/>
    <property type="project" value="UniProtKB-EC"/>
</dbReference>
<keyword evidence="15 24" id="KW-1133">Transmembrane helix</keyword>
<dbReference type="Proteomes" id="UP001163036">
    <property type="component" value="Chromosome 1"/>
</dbReference>
<evidence type="ECO:0000256" key="1">
    <source>
        <dbReference type="ARBA" id="ARBA00004429"/>
    </source>
</evidence>
<keyword evidence="30" id="KW-1185">Reference proteome</keyword>
<accession>A0A072HTE9</accession>
<feature type="binding site" evidence="21">
    <location>
        <begin position="43"/>
        <end position="47"/>
    </location>
    <ligand>
        <name>substrate</name>
    </ligand>
</feature>
<dbReference type="InterPro" id="IPR000829">
    <property type="entry name" value="DAGK"/>
</dbReference>
<keyword evidence="13 22" id="KW-0067">ATP-binding</keyword>
<evidence type="ECO:0000256" key="22">
    <source>
        <dbReference type="PIRSR" id="PIRSR600829-3"/>
    </source>
</evidence>
<evidence type="ECO:0000313" key="32">
    <source>
        <dbReference type="Proteomes" id="UP000464718"/>
    </source>
</evidence>
<gene>
    <name evidence="25" type="ORF">AKG60_06870</name>
    <name evidence="26" type="ORF">EHC69_01025</name>
    <name evidence="27" type="ORF">FVP01_19740</name>
    <name evidence="28" type="ORF">M5598_14745</name>
    <name evidence="29" type="ORF">O1Q84_00980</name>
</gene>
<evidence type="ECO:0000313" key="31">
    <source>
        <dbReference type="Proteomes" id="UP000321504"/>
    </source>
</evidence>
<feature type="binding site" evidence="22">
    <location>
        <position position="41"/>
    </location>
    <ligand>
        <name>ATP</name>
        <dbReference type="ChEBI" id="CHEBI:30616"/>
    </ligand>
</feature>
<evidence type="ECO:0000256" key="2">
    <source>
        <dbReference type="ARBA" id="ARBA00005967"/>
    </source>
</evidence>
<feature type="transmembrane region" description="Helical" evidence="24">
    <location>
        <begin position="48"/>
        <end position="66"/>
    </location>
</feature>
<dbReference type="GO" id="GO:0005886">
    <property type="term" value="C:plasma membrane"/>
    <property type="evidence" value="ECO:0007669"/>
    <property type="project" value="UniProtKB-SubCell"/>
</dbReference>
<keyword evidence="16 24" id="KW-0443">Lipid metabolism</keyword>
<comment type="subcellular location">
    <subcellularLocation>
        <location evidence="1 24">Cell inner membrane</location>
        <topology evidence="1 24">Multi-pass membrane protein</topology>
    </subcellularLocation>
</comment>
<dbReference type="Pfam" id="PF01219">
    <property type="entry name" value="DAGK_prokar"/>
    <property type="match status" value="1"/>
</dbReference>
<dbReference type="GO" id="GO:0006654">
    <property type="term" value="P:phosphatidic acid biosynthetic process"/>
    <property type="evidence" value="ECO:0007669"/>
    <property type="project" value="InterPro"/>
</dbReference>
<evidence type="ECO:0000256" key="23">
    <source>
        <dbReference type="PIRSR" id="PIRSR600829-4"/>
    </source>
</evidence>
<feature type="binding site" evidence="23">
    <location>
        <position position="41"/>
    </location>
    <ligand>
        <name>a divalent metal cation</name>
        <dbReference type="ChEBI" id="CHEBI:60240"/>
    </ligand>
</feature>
<feature type="active site" description="Proton acceptor" evidence="20">
    <location>
        <position position="82"/>
    </location>
</feature>
<feature type="binding site" evidence="22">
    <location>
        <position position="22"/>
    </location>
    <ligand>
        <name>ATP</name>
        <dbReference type="ChEBI" id="CHEBI:30616"/>
    </ligand>
</feature>
<evidence type="ECO:0000256" key="20">
    <source>
        <dbReference type="PIRSR" id="PIRSR600829-1"/>
    </source>
</evidence>
<keyword evidence="7 24" id="KW-0997">Cell inner membrane</keyword>
<evidence type="ECO:0000256" key="6">
    <source>
        <dbReference type="ARBA" id="ARBA00022516"/>
    </source>
</evidence>